<protein>
    <submittedName>
        <fullName evidence="2">Palmitoyltransferase</fullName>
    </submittedName>
</protein>
<name>A0AC35UAZ2_9BILA</name>
<organism evidence="1 2">
    <name type="scientific">Rhabditophanes sp. KR3021</name>
    <dbReference type="NCBI Taxonomy" id="114890"/>
    <lineage>
        <taxon>Eukaryota</taxon>
        <taxon>Metazoa</taxon>
        <taxon>Ecdysozoa</taxon>
        <taxon>Nematoda</taxon>
        <taxon>Chromadorea</taxon>
        <taxon>Rhabditida</taxon>
        <taxon>Tylenchina</taxon>
        <taxon>Panagrolaimomorpha</taxon>
        <taxon>Strongyloidoidea</taxon>
        <taxon>Alloionematidae</taxon>
        <taxon>Rhabditophanes</taxon>
    </lineage>
</organism>
<evidence type="ECO:0000313" key="2">
    <source>
        <dbReference type="WBParaSite" id="RSKR_0000945600.1"/>
    </source>
</evidence>
<reference evidence="2" key="1">
    <citation type="submission" date="2016-11" db="UniProtKB">
        <authorList>
            <consortium name="WormBaseParasite"/>
        </authorList>
    </citation>
    <scope>IDENTIFICATION</scope>
    <source>
        <strain evidence="2">KR3021</strain>
    </source>
</reference>
<accession>A0AC35UAZ2</accession>
<dbReference type="Proteomes" id="UP000095286">
    <property type="component" value="Unplaced"/>
</dbReference>
<dbReference type="WBParaSite" id="RSKR_0000945600.1">
    <property type="protein sequence ID" value="RSKR_0000945600.1"/>
    <property type="gene ID" value="RSKR_0000945600"/>
</dbReference>
<proteinExistence type="predicted"/>
<evidence type="ECO:0000313" key="1">
    <source>
        <dbReference type="Proteomes" id="UP000095286"/>
    </source>
</evidence>
<sequence length="533" mass="60244">MNMSNLNRKLRLSNFIDENYLIKRNFDPSELVLKDISKLGNDECSICFESPIDPVGCIYCKKMLGCKECLSKWYWSSEKTCGNAWFPKNCKNMNQSKTCLLCRAPLKSLADFSYYVNIPKPVKVNESATKTILHNYICACYYGPGYLPMEWTPPKEVDPSNFQYCVKCKGYKAPRAHHCSQCNRCIMKMDHHCPYINTCVGHANHKFFLMFMIYVILGCSYSCVISSVILYDAFCVLGDRNLLYSSKYDYIAYEVILTALIDCVFSAAVTAAVGVLFAVQMKGILRNKTQLEEFICEKLKIEFEKMEDFPYPYDLGKWENLKQIFCHGNTPKGNGIWWDTTEETNNLTLGLYQRELKNIVEGIKSITEDDVVKFGSSLSNAIQSAMNSNDSVKDVASKLKAENSDFLKKINTVGEAVNATQAKLVAIYDKLSPNVKTWFTQLCSVLEQMKNESSTAEQEQLQLLKGVLTTYSTFTQTDLDSIKSVSESAHTIATNPELKAQIQSFINNPTSETAKLIGEQLNNAVVDIFTKAP</sequence>